<gene>
    <name evidence="2" type="ORF">PBRASI_LOCUS9017</name>
</gene>
<dbReference type="OrthoDB" id="2446084at2759"/>
<evidence type="ECO:0000313" key="2">
    <source>
        <dbReference type="EMBL" id="CAG8626687.1"/>
    </source>
</evidence>
<keyword evidence="1" id="KW-0175">Coiled coil</keyword>
<dbReference type="EMBL" id="CAJVPI010001790">
    <property type="protein sequence ID" value="CAG8626687.1"/>
    <property type="molecule type" value="Genomic_DNA"/>
</dbReference>
<reference evidence="2" key="1">
    <citation type="submission" date="2021-06" db="EMBL/GenBank/DDBJ databases">
        <authorList>
            <person name="Kallberg Y."/>
            <person name="Tangrot J."/>
            <person name="Rosling A."/>
        </authorList>
    </citation>
    <scope>NUCLEOTIDE SEQUENCE</scope>
    <source>
        <strain evidence="2">BR232B</strain>
    </source>
</reference>
<comment type="caution">
    <text evidence="2">The sequence shown here is derived from an EMBL/GenBank/DDBJ whole genome shotgun (WGS) entry which is preliminary data.</text>
</comment>
<sequence length="112" mass="13044">MANTQSKIESLEEQISKLVAENDKLSRENAEISELRKKFADVEIEDTRIKAENMKFWENMKPDSQNWNMTDCPGNSDIYEDSVIPTSLIPAEAISLEEKEENEFLNLRYKEQ</sequence>
<protein>
    <submittedName>
        <fullName evidence="2">9674_t:CDS:1</fullName>
    </submittedName>
</protein>
<dbReference type="AlphaFoldDB" id="A0A9N9D832"/>
<feature type="non-terminal residue" evidence="2">
    <location>
        <position position="112"/>
    </location>
</feature>
<name>A0A9N9D832_9GLOM</name>
<keyword evidence="3" id="KW-1185">Reference proteome</keyword>
<dbReference type="Proteomes" id="UP000789739">
    <property type="component" value="Unassembled WGS sequence"/>
</dbReference>
<evidence type="ECO:0000256" key="1">
    <source>
        <dbReference type="SAM" id="Coils"/>
    </source>
</evidence>
<evidence type="ECO:0000313" key="3">
    <source>
        <dbReference type="Proteomes" id="UP000789739"/>
    </source>
</evidence>
<organism evidence="2 3">
    <name type="scientific">Paraglomus brasilianum</name>
    <dbReference type="NCBI Taxonomy" id="144538"/>
    <lineage>
        <taxon>Eukaryota</taxon>
        <taxon>Fungi</taxon>
        <taxon>Fungi incertae sedis</taxon>
        <taxon>Mucoromycota</taxon>
        <taxon>Glomeromycotina</taxon>
        <taxon>Glomeromycetes</taxon>
        <taxon>Paraglomerales</taxon>
        <taxon>Paraglomeraceae</taxon>
        <taxon>Paraglomus</taxon>
    </lineage>
</organism>
<proteinExistence type="predicted"/>
<accession>A0A9N9D832</accession>
<feature type="coiled-coil region" evidence="1">
    <location>
        <begin position="1"/>
        <end position="45"/>
    </location>
</feature>